<dbReference type="EMBL" id="JANAWD010000369">
    <property type="protein sequence ID" value="KAJ3480543.1"/>
    <property type="molecule type" value="Genomic_DNA"/>
</dbReference>
<dbReference type="GO" id="GO:0006221">
    <property type="term" value="P:pyrimidine nucleotide biosynthetic process"/>
    <property type="evidence" value="ECO:0007669"/>
    <property type="project" value="UniProtKB-UniRule"/>
</dbReference>
<reference evidence="11" key="1">
    <citation type="submission" date="2022-07" db="EMBL/GenBank/DDBJ databases">
        <title>Genome Sequence of Physisporinus lineatus.</title>
        <authorList>
            <person name="Buettner E."/>
        </authorList>
    </citation>
    <scope>NUCLEOTIDE SEQUENCE</scope>
    <source>
        <strain evidence="11">VT162</strain>
    </source>
</reference>
<evidence type="ECO:0000256" key="1">
    <source>
        <dbReference type="ARBA" id="ARBA00022490"/>
    </source>
</evidence>
<comment type="catalytic activity">
    <reaction evidence="8 9">
        <text>UMP + ATP = UDP + ADP</text>
        <dbReference type="Rhea" id="RHEA:24400"/>
        <dbReference type="ChEBI" id="CHEBI:30616"/>
        <dbReference type="ChEBI" id="CHEBI:57865"/>
        <dbReference type="ChEBI" id="CHEBI:58223"/>
        <dbReference type="ChEBI" id="CHEBI:456216"/>
        <dbReference type="EC" id="2.7.4.14"/>
    </reaction>
</comment>
<sequence length="247" mass="27291">MSEIADKLAETLNIKDEPKPEETKPDAAEPAKEESAPKTPALDSDKVTVLFVLGGPGSGKGTQSANLVQDFGFSHLSAGDLLRAEQSRPGSEVGALIRTYIKEGQIVPVEVTIKLIENAIRDVLAEKREGEGWEDGKGRFLIDGFPRKMDQALLFDAELCQSKLVLFMDTTEEIMRERLLERGKTSGREDDNEESIKKRFKVYKEQTRPVIDYYIEKGKVATIPGSGTIEEVHALAKAVVVEQVFKA</sequence>
<keyword evidence="1 9" id="KW-0963">Cytoplasm</keyword>
<protein>
    <recommendedName>
        <fullName evidence="9">Uridylate kinase</fullName>
        <shortName evidence="9">UK</shortName>
        <ecNumber evidence="9">2.7.4.14</ecNumber>
    </recommendedName>
    <alternativeName>
        <fullName evidence="9">ATP:UMP phosphotransferase</fullName>
    </alternativeName>
    <alternativeName>
        <fullName evidence="9">Deoxycytidylate kinase</fullName>
        <shortName evidence="9">CK</shortName>
        <shortName evidence="9">dCMP kinase</shortName>
    </alternativeName>
    <alternativeName>
        <fullName evidence="9">Uridine monophosphate kinase</fullName>
        <shortName evidence="9">UMP kinase</shortName>
        <shortName evidence="9">UMPK</shortName>
    </alternativeName>
</protein>
<dbReference type="SUPFAM" id="SSF52540">
    <property type="entry name" value="P-loop containing nucleoside triphosphate hydrolases"/>
    <property type="match status" value="1"/>
</dbReference>
<feature type="region of interest" description="NMPbind" evidence="9">
    <location>
        <begin position="77"/>
        <end position="107"/>
    </location>
</feature>
<dbReference type="HAMAP" id="MF_00235">
    <property type="entry name" value="Adenylate_kinase_Adk"/>
    <property type="match status" value="1"/>
</dbReference>
<dbReference type="InterPro" id="IPR033690">
    <property type="entry name" value="Adenylat_kinase_CS"/>
</dbReference>
<evidence type="ECO:0000256" key="9">
    <source>
        <dbReference type="HAMAP-Rule" id="MF_03172"/>
    </source>
</evidence>
<evidence type="ECO:0000256" key="3">
    <source>
        <dbReference type="ARBA" id="ARBA00022741"/>
    </source>
</evidence>
<keyword evidence="3 9" id="KW-0547">Nucleotide-binding</keyword>
<comment type="subunit">
    <text evidence="9">Monomer.</text>
</comment>
<evidence type="ECO:0000256" key="6">
    <source>
        <dbReference type="ARBA" id="ARBA00022975"/>
    </source>
</evidence>
<proteinExistence type="inferred from homology"/>
<comment type="subcellular location">
    <subcellularLocation>
        <location evidence="9">Cytoplasm</location>
    </subcellularLocation>
    <subcellularLocation>
        <location evidence="9">Nucleus</location>
    </subcellularLocation>
    <text evidence="9">Predominantly cytoplasmic.</text>
</comment>
<feature type="binding site" evidence="9">
    <location>
        <position position="182"/>
    </location>
    <ligand>
        <name>ATP</name>
        <dbReference type="ChEBI" id="CHEBI:30616"/>
    </ligand>
</feature>
<feature type="binding site" evidence="9">
    <location>
        <begin position="144"/>
        <end position="147"/>
    </location>
    <ligand>
        <name>a ribonucleoside 5'-phosphate</name>
        <dbReference type="ChEBI" id="CHEBI:58043"/>
    </ligand>
</feature>
<comment type="domain">
    <text evidence="9">Consists of three domains, a large central CORE domain and two small peripheral domains, NMPbind and LID, which undergo movements during catalysis. The LID domain closes over the site of phosphoryl transfer upon ATP binding. Assembling and dissambling the active center during each catalytic cycle provides an effective means to prevent ATP hydrolysis.</text>
</comment>
<comment type="cofactor">
    <cofactor evidence="9">
        <name>Mg(2+)</name>
        <dbReference type="ChEBI" id="CHEBI:18420"/>
    </cofactor>
    <text evidence="9">Binds 1 Mg(2+) ion per monomer.</text>
</comment>
<dbReference type="Pfam" id="PF00406">
    <property type="entry name" value="ADK"/>
    <property type="match status" value="1"/>
</dbReference>
<feature type="region of interest" description="Disordered" evidence="10">
    <location>
        <begin position="1"/>
        <end position="42"/>
    </location>
</feature>
<dbReference type="GO" id="GO:0009123">
    <property type="term" value="P:nucleoside monophosphate metabolic process"/>
    <property type="evidence" value="ECO:0007669"/>
    <property type="project" value="UniProtKB-ARBA"/>
</dbReference>
<name>A0AAD5UZU8_9APHY</name>
<dbReference type="InterPro" id="IPR006266">
    <property type="entry name" value="UMP_CMP_kinase"/>
</dbReference>
<dbReference type="AlphaFoldDB" id="A0AAD5UZU8"/>
<dbReference type="Gene3D" id="3.40.50.300">
    <property type="entry name" value="P-loop containing nucleotide triphosphate hydrolases"/>
    <property type="match status" value="1"/>
</dbReference>
<dbReference type="GO" id="GO:0016776">
    <property type="term" value="F:phosphotransferase activity, phosphate group as acceptor"/>
    <property type="evidence" value="ECO:0007669"/>
    <property type="project" value="InterPro"/>
</dbReference>
<feature type="binding site" evidence="9">
    <location>
        <begin position="57"/>
        <end position="62"/>
    </location>
    <ligand>
        <name>ATP</name>
        <dbReference type="ChEBI" id="CHEBI:30616"/>
    </ligand>
</feature>
<dbReference type="GO" id="GO:0005737">
    <property type="term" value="C:cytoplasm"/>
    <property type="evidence" value="ECO:0007669"/>
    <property type="project" value="UniProtKB-SubCell"/>
</dbReference>
<keyword evidence="5 9" id="KW-0067">ATP-binding</keyword>
<dbReference type="GO" id="GO:0005524">
    <property type="term" value="F:ATP binding"/>
    <property type="evidence" value="ECO:0007669"/>
    <property type="project" value="UniProtKB-KW"/>
</dbReference>
<organism evidence="11 12">
    <name type="scientific">Meripilus lineatus</name>
    <dbReference type="NCBI Taxonomy" id="2056292"/>
    <lineage>
        <taxon>Eukaryota</taxon>
        <taxon>Fungi</taxon>
        <taxon>Dikarya</taxon>
        <taxon>Basidiomycota</taxon>
        <taxon>Agaricomycotina</taxon>
        <taxon>Agaricomycetes</taxon>
        <taxon>Polyporales</taxon>
        <taxon>Meripilaceae</taxon>
        <taxon>Meripilus</taxon>
    </lineage>
</organism>
<feature type="region of interest" description="LID" evidence="9">
    <location>
        <begin position="181"/>
        <end position="191"/>
    </location>
</feature>
<keyword evidence="6 9" id="KW-0665">Pyrimidine biosynthesis</keyword>
<dbReference type="NCBIfam" id="TIGR01359">
    <property type="entry name" value="UMP_CMP_kin_fam"/>
    <property type="match status" value="1"/>
</dbReference>
<feature type="binding site" evidence="9">
    <location>
        <position position="227"/>
    </location>
    <ligand>
        <name>ATP</name>
        <dbReference type="ChEBI" id="CHEBI:30616"/>
    </ligand>
</feature>
<feature type="binding site" evidence="9">
    <location>
        <position position="188"/>
    </location>
    <ligand>
        <name>a ribonucleoside 5'-phosphate</name>
        <dbReference type="ChEBI" id="CHEBI:58043"/>
    </ligand>
</feature>
<evidence type="ECO:0000313" key="11">
    <source>
        <dbReference type="EMBL" id="KAJ3480543.1"/>
    </source>
</evidence>
<comment type="function">
    <text evidence="9">Catalyzes the phosphorylation of pyrimidine nucleoside monophosphates at the expense of ATP. Plays an important role in de novo pyrimidine nucleotide biosynthesis. Has preference for UMP and dUMP as phosphate acceptors, but can also use CMP, dCMP and AMP.</text>
</comment>
<keyword evidence="2 9" id="KW-0808">Transferase</keyword>
<accession>A0AAD5UZU8</accession>
<evidence type="ECO:0000313" key="12">
    <source>
        <dbReference type="Proteomes" id="UP001212997"/>
    </source>
</evidence>
<comment type="caution">
    <text evidence="11">The sequence shown here is derived from an EMBL/GenBank/DDBJ whole genome shotgun (WGS) entry which is preliminary data.</text>
</comment>
<feature type="binding site" evidence="9">
    <location>
        <position position="151"/>
    </location>
    <ligand>
        <name>a ribonucleoside 5'-phosphate</name>
        <dbReference type="ChEBI" id="CHEBI:58043"/>
    </ligand>
</feature>
<feature type="binding site" evidence="9">
    <location>
        <position position="83"/>
    </location>
    <ligand>
        <name>a ribonucleoside 5'-phosphate</name>
        <dbReference type="ChEBI" id="CHEBI:58043"/>
    </ligand>
</feature>
<dbReference type="HAMAP" id="MF_03172">
    <property type="entry name" value="Adenylate_kinase_UMP_CMP_kin"/>
    <property type="match status" value="1"/>
</dbReference>
<dbReference type="Proteomes" id="UP001212997">
    <property type="component" value="Unassembled WGS sequence"/>
</dbReference>
<keyword evidence="7 9" id="KW-0539">Nucleus</keyword>
<keyword evidence="4 9" id="KW-0418">Kinase</keyword>
<feature type="binding site" evidence="9">
    <location>
        <begin position="105"/>
        <end position="107"/>
    </location>
    <ligand>
        <name>a ribonucleoside 5'-phosphate</name>
        <dbReference type="ChEBI" id="CHEBI:58043"/>
    </ligand>
</feature>
<dbReference type="GO" id="GO:0006207">
    <property type="term" value="P:'de novo' pyrimidine nucleobase biosynthetic process"/>
    <property type="evidence" value="ECO:0007669"/>
    <property type="project" value="InterPro"/>
</dbReference>
<dbReference type="GO" id="GO:0019205">
    <property type="term" value="F:nucleobase-containing compound kinase activity"/>
    <property type="evidence" value="ECO:0007669"/>
    <property type="project" value="InterPro"/>
</dbReference>
<keyword evidence="12" id="KW-1185">Reference proteome</keyword>
<evidence type="ECO:0000256" key="8">
    <source>
        <dbReference type="ARBA" id="ARBA00048116"/>
    </source>
</evidence>
<dbReference type="CDD" id="cd01428">
    <property type="entry name" value="ADK"/>
    <property type="match status" value="1"/>
</dbReference>
<dbReference type="PRINTS" id="PR00094">
    <property type="entry name" value="ADENYLTKNASE"/>
</dbReference>
<gene>
    <name evidence="11" type="ORF">NLI96_g8273</name>
</gene>
<feature type="binding site" evidence="9">
    <location>
        <position position="199"/>
    </location>
    <ligand>
        <name>a ribonucleoside 5'-phosphate</name>
        <dbReference type="ChEBI" id="CHEBI:58043"/>
    </ligand>
</feature>
<evidence type="ECO:0000256" key="7">
    <source>
        <dbReference type="ARBA" id="ARBA00023242"/>
    </source>
</evidence>
<dbReference type="InterPro" id="IPR027417">
    <property type="entry name" value="P-loop_NTPase"/>
</dbReference>
<evidence type="ECO:0000256" key="5">
    <source>
        <dbReference type="ARBA" id="ARBA00022840"/>
    </source>
</evidence>
<dbReference type="EC" id="2.7.4.14" evidence="9"/>
<dbReference type="GO" id="GO:0005634">
    <property type="term" value="C:nucleus"/>
    <property type="evidence" value="ECO:0007669"/>
    <property type="project" value="UniProtKB-SubCell"/>
</dbReference>
<dbReference type="PANTHER" id="PTHR23359">
    <property type="entry name" value="NUCLEOTIDE KINASE"/>
    <property type="match status" value="1"/>
</dbReference>
<comment type="similarity">
    <text evidence="9">Belongs to the adenylate kinase family. UMP-CMP kinase subfamily.</text>
</comment>
<dbReference type="PROSITE" id="PS00113">
    <property type="entry name" value="ADENYLATE_KINASE"/>
    <property type="match status" value="1"/>
</dbReference>
<feature type="compositionally biased region" description="Basic and acidic residues" evidence="10">
    <location>
        <begin position="1"/>
        <end position="36"/>
    </location>
</feature>
<dbReference type="InterPro" id="IPR000850">
    <property type="entry name" value="Adenylat/UMP-CMP_kin"/>
</dbReference>
<evidence type="ECO:0000256" key="2">
    <source>
        <dbReference type="ARBA" id="ARBA00022679"/>
    </source>
</evidence>
<evidence type="ECO:0000256" key="4">
    <source>
        <dbReference type="ARBA" id="ARBA00022777"/>
    </source>
</evidence>
<evidence type="ECO:0000256" key="10">
    <source>
        <dbReference type="SAM" id="MobiDB-lite"/>
    </source>
</evidence>